<protein>
    <submittedName>
        <fullName evidence="3">Uncharacterized protein</fullName>
    </submittedName>
</protein>
<organism evidence="3 4">
    <name type="scientific">Mycena alexandri</name>
    <dbReference type="NCBI Taxonomy" id="1745969"/>
    <lineage>
        <taxon>Eukaryota</taxon>
        <taxon>Fungi</taxon>
        <taxon>Dikarya</taxon>
        <taxon>Basidiomycota</taxon>
        <taxon>Agaricomycotina</taxon>
        <taxon>Agaricomycetes</taxon>
        <taxon>Agaricomycetidae</taxon>
        <taxon>Agaricales</taxon>
        <taxon>Marasmiineae</taxon>
        <taxon>Mycenaceae</taxon>
        <taxon>Mycena</taxon>
    </lineage>
</organism>
<gene>
    <name evidence="3" type="ORF">C8F04DRAFT_1332633</name>
</gene>
<evidence type="ECO:0000256" key="1">
    <source>
        <dbReference type="SAM" id="Coils"/>
    </source>
</evidence>
<name>A0AAD6T1G0_9AGAR</name>
<comment type="caution">
    <text evidence="3">The sequence shown here is derived from an EMBL/GenBank/DDBJ whole genome shotgun (WGS) entry which is preliminary data.</text>
</comment>
<accession>A0AAD6T1G0</accession>
<evidence type="ECO:0000256" key="2">
    <source>
        <dbReference type="SAM" id="MobiDB-lite"/>
    </source>
</evidence>
<dbReference type="Proteomes" id="UP001218188">
    <property type="component" value="Unassembled WGS sequence"/>
</dbReference>
<keyword evidence="1" id="KW-0175">Coiled coil</keyword>
<keyword evidence="4" id="KW-1185">Reference proteome</keyword>
<evidence type="ECO:0000313" key="3">
    <source>
        <dbReference type="EMBL" id="KAJ7037046.1"/>
    </source>
</evidence>
<dbReference type="AlphaFoldDB" id="A0AAD6T1G0"/>
<feature type="compositionally biased region" description="Gly residues" evidence="2">
    <location>
        <begin position="417"/>
        <end position="437"/>
    </location>
</feature>
<feature type="coiled-coil region" evidence="1">
    <location>
        <begin position="193"/>
        <end position="227"/>
    </location>
</feature>
<proteinExistence type="predicted"/>
<reference evidence="3" key="1">
    <citation type="submission" date="2023-03" db="EMBL/GenBank/DDBJ databases">
        <title>Massive genome expansion in bonnet fungi (Mycena s.s.) driven by repeated elements and novel gene families across ecological guilds.</title>
        <authorList>
            <consortium name="Lawrence Berkeley National Laboratory"/>
            <person name="Harder C.B."/>
            <person name="Miyauchi S."/>
            <person name="Viragh M."/>
            <person name="Kuo A."/>
            <person name="Thoen E."/>
            <person name="Andreopoulos B."/>
            <person name="Lu D."/>
            <person name="Skrede I."/>
            <person name="Drula E."/>
            <person name="Henrissat B."/>
            <person name="Morin E."/>
            <person name="Kohler A."/>
            <person name="Barry K."/>
            <person name="LaButti K."/>
            <person name="Morin E."/>
            <person name="Salamov A."/>
            <person name="Lipzen A."/>
            <person name="Mereny Z."/>
            <person name="Hegedus B."/>
            <person name="Baldrian P."/>
            <person name="Stursova M."/>
            <person name="Weitz H."/>
            <person name="Taylor A."/>
            <person name="Grigoriev I.V."/>
            <person name="Nagy L.G."/>
            <person name="Martin F."/>
            <person name="Kauserud H."/>
        </authorList>
    </citation>
    <scope>NUCLEOTIDE SEQUENCE</scope>
    <source>
        <strain evidence="3">CBHHK200</strain>
    </source>
</reference>
<feature type="region of interest" description="Disordered" evidence="2">
    <location>
        <begin position="403"/>
        <end position="437"/>
    </location>
</feature>
<sequence length="541" mass="57889">MSTTTVTFLQARVKARQQVAAALPDDHSKAKAGDDLVKNLNSPEVKKQAYESVKTLAQTIRNIRGGFISVADALVAFDAKNFRDKDNNVLSLSKEWSPLIKEFDVTLQFSLEQATDAVVLMKSLSFHSSTVTDLLGAVTEADGKDLALELNQFMKQLGAKETGALEMKNRFQQLADDVILFNAKIDVALEKAEAKINTDLESAKARLSALEKELESWNQKVEFWRNDGGIDGGIGKIFLLYNPVGALTGVLNPVGALTGLLNPSANAFSHEHENKKKAECEHNIAVVNQEIKDLLARDQELGPFRTRLAESKEVVTSVQAQILIIVGIWTTINLDIHALDQALLAQLGDNPVITKFFLKKLAVAKEIYAHLTLLLETYIEQTNTTNVDSERQGRLEYPQGYPKGGHVSIPGHHGGAHGDGGSYDAGHGHGGSYDTGHGHGGSQAVWLDDGAHGHGGSYNAGHAHGGSQAVWLDDGAHGHGGSYNAGHAHGGSQAVWLDDGAHGHGSSYNAGHGHGGSYAAGHSGGYYPGGRARGGGYKSRR</sequence>
<dbReference type="Gene3D" id="1.20.1170.10">
    <property type="match status" value="1"/>
</dbReference>
<feature type="region of interest" description="Disordered" evidence="2">
    <location>
        <begin position="521"/>
        <end position="541"/>
    </location>
</feature>
<dbReference type="EMBL" id="JARJCM010000039">
    <property type="protein sequence ID" value="KAJ7037046.1"/>
    <property type="molecule type" value="Genomic_DNA"/>
</dbReference>
<evidence type="ECO:0000313" key="4">
    <source>
        <dbReference type="Proteomes" id="UP001218188"/>
    </source>
</evidence>